<comment type="caution">
    <text evidence="2">The sequence shown here is derived from an EMBL/GenBank/DDBJ whole genome shotgun (WGS) entry which is preliminary data.</text>
</comment>
<dbReference type="Proteomes" id="UP000192247">
    <property type="component" value="Unassembled WGS sequence"/>
</dbReference>
<reference evidence="2 3" key="1">
    <citation type="journal article" date="2017" name="Gigascience">
        <title>Draft genome of the honey bee ectoparasitic mite, Tropilaelaps mercedesae, is shaped by the parasitic life history.</title>
        <authorList>
            <person name="Dong X."/>
            <person name="Armstrong S.D."/>
            <person name="Xia D."/>
            <person name="Makepeace B.L."/>
            <person name="Darby A.C."/>
            <person name="Kadowaki T."/>
        </authorList>
    </citation>
    <scope>NUCLEOTIDE SEQUENCE [LARGE SCALE GENOMIC DNA]</scope>
    <source>
        <strain evidence="2">Wuxi-XJTLU</strain>
    </source>
</reference>
<dbReference type="AlphaFoldDB" id="A0A1V9XEI4"/>
<name>A0A1V9XEI4_9ACAR</name>
<dbReference type="OrthoDB" id="6501437at2759"/>
<dbReference type="InParanoid" id="A0A1V9XEI4"/>
<organism evidence="2 3">
    <name type="scientific">Tropilaelaps mercedesae</name>
    <dbReference type="NCBI Taxonomy" id="418985"/>
    <lineage>
        <taxon>Eukaryota</taxon>
        <taxon>Metazoa</taxon>
        <taxon>Ecdysozoa</taxon>
        <taxon>Arthropoda</taxon>
        <taxon>Chelicerata</taxon>
        <taxon>Arachnida</taxon>
        <taxon>Acari</taxon>
        <taxon>Parasitiformes</taxon>
        <taxon>Mesostigmata</taxon>
        <taxon>Gamasina</taxon>
        <taxon>Dermanyssoidea</taxon>
        <taxon>Laelapidae</taxon>
        <taxon>Tropilaelaps</taxon>
    </lineage>
</organism>
<evidence type="ECO:0000256" key="1">
    <source>
        <dbReference type="SAM" id="SignalP"/>
    </source>
</evidence>
<proteinExistence type="predicted"/>
<protein>
    <submittedName>
        <fullName evidence="2">Uncharacterized protein</fullName>
    </submittedName>
</protein>
<evidence type="ECO:0000313" key="2">
    <source>
        <dbReference type="EMBL" id="OQR71768.1"/>
    </source>
</evidence>
<keyword evidence="1" id="KW-0732">Signal</keyword>
<keyword evidence="3" id="KW-1185">Reference proteome</keyword>
<feature type="signal peptide" evidence="1">
    <location>
        <begin position="1"/>
        <end position="16"/>
    </location>
</feature>
<sequence length="127" mass="13327">MRTLMVFVLLVAVASAQLSSSNLSKAKNGCDFGVPINGDIGWVKVPCDKTNAEAKKIGLGNGAEFLGSSRLSGFVGAETYAIHGKVDGKCCSQRVSKITGTGKEHAFKASPDDLCCHNSCPSWMAKC</sequence>
<evidence type="ECO:0000313" key="3">
    <source>
        <dbReference type="Proteomes" id="UP000192247"/>
    </source>
</evidence>
<feature type="chain" id="PRO_5010739003" evidence="1">
    <location>
        <begin position="17"/>
        <end position="127"/>
    </location>
</feature>
<dbReference type="EMBL" id="MNPL01013607">
    <property type="protein sequence ID" value="OQR71768.1"/>
    <property type="molecule type" value="Genomic_DNA"/>
</dbReference>
<accession>A0A1V9XEI4</accession>
<gene>
    <name evidence="2" type="ORF">BIW11_03905</name>
</gene>